<dbReference type="Proteomes" id="UP000315295">
    <property type="component" value="Unassembled WGS sequence"/>
</dbReference>
<dbReference type="GO" id="GO:0009055">
    <property type="term" value="F:electron transfer activity"/>
    <property type="evidence" value="ECO:0007669"/>
    <property type="project" value="InterPro"/>
</dbReference>
<keyword evidence="5" id="KW-1185">Reference proteome</keyword>
<dbReference type="PROSITE" id="PS51485">
    <property type="entry name" value="PHYTOCYANIN"/>
    <property type="match status" value="1"/>
</dbReference>
<dbReference type="PANTHER" id="PTHR33021:SF377">
    <property type="entry name" value="OS02G0731400 PROTEIN"/>
    <property type="match status" value="1"/>
</dbReference>
<feature type="signal peptide" evidence="1">
    <location>
        <begin position="1"/>
        <end position="29"/>
    </location>
</feature>
<feature type="domain" description="Phytocyanin" evidence="2">
    <location>
        <begin position="30"/>
        <end position="130"/>
    </location>
</feature>
<comment type="caution">
    <text evidence="3">The sequence shown here is derived from an EMBL/GenBank/DDBJ whole genome shotgun (WGS) entry which is preliminary data.</text>
</comment>
<evidence type="ECO:0000313" key="4">
    <source>
        <dbReference type="EMBL" id="TQD94017.1"/>
    </source>
</evidence>
<dbReference type="STRING" id="106549.A0A540M5N0"/>
<protein>
    <recommendedName>
        <fullName evidence="2">Phytocyanin domain-containing protein</fullName>
    </recommendedName>
</protein>
<gene>
    <name evidence="3" type="ORF">C1H46_020348</name>
    <name evidence="4" type="ORF">C1H46_020350</name>
</gene>
<keyword evidence="1" id="KW-0732">Signal</keyword>
<dbReference type="PANTHER" id="PTHR33021">
    <property type="entry name" value="BLUE COPPER PROTEIN"/>
    <property type="match status" value="1"/>
</dbReference>
<proteinExistence type="predicted"/>
<dbReference type="EMBL" id="VIEB01000351">
    <property type="protein sequence ID" value="TQD94015.1"/>
    <property type="molecule type" value="Genomic_DNA"/>
</dbReference>
<dbReference type="Pfam" id="PF02298">
    <property type="entry name" value="Cu_bind_like"/>
    <property type="match status" value="1"/>
</dbReference>
<evidence type="ECO:0000313" key="5">
    <source>
        <dbReference type="Proteomes" id="UP000315295"/>
    </source>
</evidence>
<dbReference type="AlphaFoldDB" id="A0A540M5N0"/>
<evidence type="ECO:0000256" key="1">
    <source>
        <dbReference type="SAM" id="SignalP"/>
    </source>
</evidence>
<dbReference type="SUPFAM" id="SSF49503">
    <property type="entry name" value="Cupredoxins"/>
    <property type="match status" value="1"/>
</dbReference>
<dbReference type="Gene3D" id="2.60.40.420">
    <property type="entry name" value="Cupredoxins - blue copper proteins"/>
    <property type="match status" value="1"/>
</dbReference>
<sequence>MTVGMNKVLVIGIGLFVSCLLLQCEQVDGKEYIVGDEKRWSPDANLTQWTEGKKFKAGDVLVFKYKDPLLMVAELRDTYLFEKCALYSPGLIELYTSGNDHVVLEKGTIHFAPYTPPYCENGMKLTVHVE</sequence>
<name>A0A540M5N0_MALBA</name>
<accession>A0A540M5N0</accession>
<dbReference type="InterPro" id="IPR039391">
    <property type="entry name" value="Phytocyanin-like"/>
</dbReference>
<dbReference type="InterPro" id="IPR008972">
    <property type="entry name" value="Cupredoxin"/>
</dbReference>
<dbReference type="InterPro" id="IPR003245">
    <property type="entry name" value="Phytocyanin_dom"/>
</dbReference>
<evidence type="ECO:0000259" key="2">
    <source>
        <dbReference type="PROSITE" id="PS51485"/>
    </source>
</evidence>
<reference evidence="3 5" key="1">
    <citation type="journal article" date="2019" name="G3 (Bethesda)">
        <title>Sequencing of a Wild Apple (Malus baccata) Genome Unravels the Differences Between Cultivated and Wild Apple Species Regarding Disease Resistance and Cold Tolerance.</title>
        <authorList>
            <person name="Chen X."/>
        </authorList>
    </citation>
    <scope>NUCLEOTIDE SEQUENCE [LARGE SCALE GENOMIC DNA]</scope>
    <source>
        <strain evidence="5">cv. Shandingzi</strain>
        <tissue evidence="3">Leaves</tissue>
    </source>
</reference>
<dbReference type="GO" id="GO:0005886">
    <property type="term" value="C:plasma membrane"/>
    <property type="evidence" value="ECO:0007669"/>
    <property type="project" value="TreeGrafter"/>
</dbReference>
<dbReference type="PROSITE" id="PS51257">
    <property type="entry name" value="PROKAR_LIPOPROTEIN"/>
    <property type="match status" value="1"/>
</dbReference>
<dbReference type="EMBL" id="VIEB01000351">
    <property type="protein sequence ID" value="TQD94017.1"/>
    <property type="molecule type" value="Genomic_DNA"/>
</dbReference>
<evidence type="ECO:0000313" key="3">
    <source>
        <dbReference type="EMBL" id="TQD94015.1"/>
    </source>
</evidence>
<organism evidence="3 5">
    <name type="scientific">Malus baccata</name>
    <name type="common">Siberian crab apple</name>
    <name type="synonym">Pyrus baccata</name>
    <dbReference type="NCBI Taxonomy" id="106549"/>
    <lineage>
        <taxon>Eukaryota</taxon>
        <taxon>Viridiplantae</taxon>
        <taxon>Streptophyta</taxon>
        <taxon>Embryophyta</taxon>
        <taxon>Tracheophyta</taxon>
        <taxon>Spermatophyta</taxon>
        <taxon>Magnoliopsida</taxon>
        <taxon>eudicotyledons</taxon>
        <taxon>Gunneridae</taxon>
        <taxon>Pentapetalae</taxon>
        <taxon>rosids</taxon>
        <taxon>fabids</taxon>
        <taxon>Rosales</taxon>
        <taxon>Rosaceae</taxon>
        <taxon>Amygdaloideae</taxon>
        <taxon>Maleae</taxon>
        <taxon>Malus</taxon>
    </lineage>
</organism>
<feature type="chain" id="PRO_5033470964" description="Phytocyanin domain-containing protein" evidence="1">
    <location>
        <begin position="30"/>
        <end position="130"/>
    </location>
</feature>